<dbReference type="OrthoDB" id="198787at2759"/>
<dbReference type="Pfam" id="PF10806">
    <property type="entry name" value="SAM35"/>
    <property type="match status" value="1"/>
</dbReference>
<gene>
    <name evidence="4" type="ORF">PMIN01_04510</name>
</gene>
<dbReference type="PANTHER" id="PTHR12289">
    <property type="entry name" value="METAXIN RELATED"/>
    <property type="match status" value="1"/>
</dbReference>
<feature type="region of interest" description="Disordered" evidence="1">
    <location>
        <begin position="1"/>
        <end position="27"/>
    </location>
</feature>
<feature type="domain" description="Thioredoxin-like fold" evidence="3">
    <location>
        <begin position="85"/>
        <end position="147"/>
    </location>
</feature>
<keyword evidence="5" id="KW-1185">Reference proteome</keyword>
<dbReference type="InterPro" id="IPR050931">
    <property type="entry name" value="Mito_Protein_Transport_Metaxin"/>
</dbReference>
<dbReference type="EMBL" id="WJXW01000004">
    <property type="protein sequence ID" value="KAF9736731.1"/>
    <property type="molecule type" value="Genomic_DNA"/>
</dbReference>
<dbReference type="InterPro" id="IPR021211">
    <property type="entry name" value="SAM35"/>
</dbReference>
<dbReference type="GO" id="GO:0001401">
    <property type="term" value="C:SAM complex"/>
    <property type="evidence" value="ECO:0007669"/>
    <property type="project" value="TreeGrafter"/>
</dbReference>
<sequence length="328" mass="36330">MTMTAERSNQDDASHSTRRAHSTPSRSIFAVPTPIKQLFDCFPLLTYSPNDLPQRAPRHRDAHTLFVFATEQQATDGAPSYNPVCLKWQVSTQEAYLKFSGIKYRTVSSNNHASPSGVLPFLLPASTETSKPPPPVSSAKLQRWAMNNTARAVEEPGDLRSSDKKGLGKVSHLLEALRCRLIQVQLYSVYLSSNATSLAEPLYILPTSSNAFVRLLTAADLRRAAENELLKFSAIIDAAELHRQAEEAFEALETVLGNDSWFFGASQPGLFDASVFAYTHLLMDGNLGDAWVDTRLRDALLKCKNLTSHRDRIIASCFPDFGTSELLR</sequence>
<protein>
    <submittedName>
        <fullName evidence="4">Mitochondrial outer membrane protein</fullName>
    </submittedName>
</protein>
<reference evidence="4" key="1">
    <citation type="journal article" date="2020" name="Mol. Plant Microbe Interact.">
        <title>Genome Sequence of the Biocontrol Agent Coniothyrium minitans strain Conio (IMI 134523).</title>
        <authorList>
            <person name="Patel D."/>
            <person name="Shittu T.A."/>
            <person name="Baroncelli R."/>
            <person name="Muthumeenakshi S."/>
            <person name="Osborne T.H."/>
            <person name="Janganan T.K."/>
            <person name="Sreenivasaprasad S."/>
        </authorList>
    </citation>
    <scope>NUCLEOTIDE SEQUENCE</scope>
    <source>
        <strain evidence="4">Conio</strain>
    </source>
</reference>
<evidence type="ECO:0000313" key="5">
    <source>
        <dbReference type="Proteomes" id="UP000756921"/>
    </source>
</evidence>
<proteinExistence type="predicted"/>
<accession>A0A9P6GJD4</accession>
<evidence type="ECO:0000259" key="3">
    <source>
        <dbReference type="Pfam" id="PF17172"/>
    </source>
</evidence>
<dbReference type="GO" id="GO:0007005">
    <property type="term" value="P:mitochondrion organization"/>
    <property type="evidence" value="ECO:0007669"/>
    <property type="project" value="TreeGrafter"/>
</dbReference>
<dbReference type="InterPro" id="IPR012336">
    <property type="entry name" value="Thioredoxin-like_fold"/>
</dbReference>
<name>A0A9P6GJD4_9PLEO</name>
<dbReference type="InterPro" id="IPR033468">
    <property type="entry name" value="Metaxin_GST"/>
</dbReference>
<feature type="domain" description="Metaxin glutathione S-transferase" evidence="2">
    <location>
        <begin position="245"/>
        <end position="313"/>
    </location>
</feature>
<evidence type="ECO:0000313" key="4">
    <source>
        <dbReference type="EMBL" id="KAF9736731.1"/>
    </source>
</evidence>
<dbReference type="Pfam" id="PF17172">
    <property type="entry name" value="GST_N_4"/>
    <property type="match status" value="1"/>
</dbReference>
<dbReference type="PANTHER" id="PTHR12289:SF44">
    <property type="entry name" value="OUTER MEMBRANE PROTEIN (SAM35), PUTATIVE (AFU_ORTHOLOGUE AFUA_1G13180)-RELATED"/>
    <property type="match status" value="1"/>
</dbReference>
<evidence type="ECO:0000256" key="1">
    <source>
        <dbReference type="SAM" id="MobiDB-lite"/>
    </source>
</evidence>
<comment type="caution">
    <text evidence="4">The sequence shown here is derived from an EMBL/GenBank/DDBJ whole genome shotgun (WGS) entry which is preliminary data.</text>
</comment>
<dbReference type="CDD" id="cd03193">
    <property type="entry name" value="GST_C_Metaxin"/>
    <property type="match status" value="1"/>
</dbReference>
<dbReference type="Pfam" id="PF17171">
    <property type="entry name" value="GST_C_6"/>
    <property type="match status" value="1"/>
</dbReference>
<dbReference type="AlphaFoldDB" id="A0A9P6GJD4"/>
<evidence type="ECO:0000259" key="2">
    <source>
        <dbReference type="Pfam" id="PF17171"/>
    </source>
</evidence>
<dbReference type="Proteomes" id="UP000756921">
    <property type="component" value="Unassembled WGS sequence"/>
</dbReference>
<organism evidence="4 5">
    <name type="scientific">Paraphaeosphaeria minitans</name>
    <dbReference type="NCBI Taxonomy" id="565426"/>
    <lineage>
        <taxon>Eukaryota</taxon>
        <taxon>Fungi</taxon>
        <taxon>Dikarya</taxon>
        <taxon>Ascomycota</taxon>
        <taxon>Pezizomycotina</taxon>
        <taxon>Dothideomycetes</taxon>
        <taxon>Pleosporomycetidae</taxon>
        <taxon>Pleosporales</taxon>
        <taxon>Massarineae</taxon>
        <taxon>Didymosphaeriaceae</taxon>
        <taxon>Paraphaeosphaeria</taxon>
    </lineage>
</organism>